<name>A0A933RVU3_RHOPL</name>
<comment type="caution">
    <text evidence="7">The sequence shown here is derived from an EMBL/GenBank/DDBJ whole genome shotgun (WGS) entry which is preliminary data.</text>
</comment>
<dbReference type="InterPro" id="IPR001017">
    <property type="entry name" value="DH_E1"/>
</dbReference>
<protein>
    <submittedName>
        <fullName evidence="7">Thiamine pyrophosphate-dependent dehydrogenase E1 component subunit alpha</fullName>
    </submittedName>
</protein>
<gene>
    <name evidence="7" type="ORF">HZA66_06820</name>
</gene>
<dbReference type="CDD" id="cd02000">
    <property type="entry name" value="TPP_E1_PDC_ADC_BCADC"/>
    <property type="match status" value="1"/>
</dbReference>
<evidence type="ECO:0000313" key="8">
    <source>
        <dbReference type="Proteomes" id="UP000782519"/>
    </source>
</evidence>
<dbReference type="Proteomes" id="UP000782519">
    <property type="component" value="Unassembled WGS sequence"/>
</dbReference>
<comment type="cofactor">
    <cofactor evidence="1">
        <name>thiamine diphosphate</name>
        <dbReference type="ChEBI" id="CHEBI:58937"/>
    </cofactor>
</comment>
<dbReference type="GO" id="GO:0004739">
    <property type="term" value="F:pyruvate dehydrogenase (acetyl-transferring) activity"/>
    <property type="evidence" value="ECO:0007669"/>
    <property type="project" value="UniProtKB-EC"/>
</dbReference>
<dbReference type="EMBL" id="JACRJB010000018">
    <property type="protein sequence ID" value="MBI5129136.1"/>
    <property type="molecule type" value="Genomic_DNA"/>
</dbReference>
<keyword evidence="3" id="KW-0786">Thiamine pyrophosphate</keyword>
<dbReference type="Gene3D" id="3.40.50.970">
    <property type="match status" value="1"/>
</dbReference>
<proteinExistence type="predicted"/>
<dbReference type="PANTHER" id="PTHR11516:SF60">
    <property type="entry name" value="PYRUVATE DEHYDROGENASE E1 COMPONENT SUBUNIT ALPHA"/>
    <property type="match status" value="1"/>
</dbReference>
<dbReference type="GO" id="GO:0006086">
    <property type="term" value="P:pyruvate decarboxylation to acetyl-CoA"/>
    <property type="evidence" value="ECO:0007669"/>
    <property type="project" value="TreeGrafter"/>
</dbReference>
<dbReference type="SUPFAM" id="SSF52518">
    <property type="entry name" value="Thiamin diphosphate-binding fold (THDP-binding)"/>
    <property type="match status" value="1"/>
</dbReference>
<dbReference type="Pfam" id="PF00676">
    <property type="entry name" value="E1_dh"/>
    <property type="match status" value="1"/>
</dbReference>
<dbReference type="InterPro" id="IPR029061">
    <property type="entry name" value="THDP-binding"/>
</dbReference>
<feature type="domain" description="Dehydrogenase E1 component" evidence="6">
    <location>
        <begin position="13"/>
        <end position="312"/>
    </location>
</feature>
<organism evidence="7 8">
    <name type="scientific">Rhodopseudomonas palustris</name>
    <dbReference type="NCBI Taxonomy" id="1076"/>
    <lineage>
        <taxon>Bacteria</taxon>
        <taxon>Pseudomonadati</taxon>
        <taxon>Pseudomonadota</taxon>
        <taxon>Alphaproteobacteria</taxon>
        <taxon>Hyphomicrobiales</taxon>
        <taxon>Nitrobacteraceae</taxon>
        <taxon>Rhodopseudomonas</taxon>
    </lineage>
</organism>
<evidence type="ECO:0000256" key="3">
    <source>
        <dbReference type="ARBA" id="ARBA00023052"/>
    </source>
</evidence>
<dbReference type="InterPro" id="IPR050642">
    <property type="entry name" value="PDH_E1_Alpha_Subunit"/>
</dbReference>
<evidence type="ECO:0000259" key="6">
    <source>
        <dbReference type="Pfam" id="PF00676"/>
    </source>
</evidence>
<keyword evidence="2" id="KW-0560">Oxidoreductase</keyword>
<accession>A0A933RVU3</accession>
<evidence type="ECO:0000256" key="1">
    <source>
        <dbReference type="ARBA" id="ARBA00001964"/>
    </source>
</evidence>
<evidence type="ECO:0000256" key="4">
    <source>
        <dbReference type="ARBA" id="ARBA00025211"/>
    </source>
</evidence>
<dbReference type="AlphaFoldDB" id="A0A933RVU3"/>
<reference evidence="7" key="1">
    <citation type="submission" date="2020-07" db="EMBL/GenBank/DDBJ databases">
        <title>Huge and variable diversity of episymbiotic CPR bacteria and DPANN archaea in groundwater ecosystems.</title>
        <authorList>
            <person name="He C.Y."/>
            <person name="Keren R."/>
            <person name="Whittaker M."/>
            <person name="Farag I.F."/>
            <person name="Doudna J."/>
            <person name="Cate J.H.D."/>
            <person name="Banfield J.F."/>
        </authorList>
    </citation>
    <scope>NUCLEOTIDE SEQUENCE</scope>
    <source>
        <strain evidence="7">NC_groundwater_1818_Pr3_B-0.1um_66_35</strain>
    </source>
</reference>
<sequence>MNAETSRRLLFDMLRIRSVEETIAARYGEQTMRCPTHLSVGQEAVAAAAGAVLKPTDLAVSGHRAHAHYLAKGGSLKAMIAEIYGKVTGCSRGKGGSMHLIDESVGFMGSTAIVGGTVPVGVGLAYPMKLNNTGQISCVFLGDAVPETGVFFESVNFAVVKQLPVLFLCENNGYSVYSPLSVRQPPGRKLYELVAGFGLKTFHGDGNDVRAVHAALSEGVAAIRAGEGPRFYEFETYRWREHCGPNYDNDIGYRSVAEYEAWKLRDPVPALRRALIAEGAISDADVAAMQAAIDAEIAEAFAFAEASPFPDACDAFTDVYAADAFAPAAG</sequence>
<dbReference type="PANTHER" id="PTHR11516">
    <property type="entry name" value="PYRUVATE DEHYDROGENASE E1 COMPONENT, ALPHA SUBUNIT BACTERIAL AND ORGANELLAR"/>
    <property type="match status" value="1"/>
</dbReference>
<comment type="function">
    <text evidence="4">The pyruvate dehydrogenase complex catalyzes the overall conversion of pyruvate to acetyl-CoA and CO(2). It contains multiple copies of three enzymatic components: pyruvate dehydrogenase (E1), dihydrolipoamide acetyltransferase (E2) and lipoamide dehydrogenase (E3).</text>
</comment>
<evidence type="ECO:0000256" key="5">
    <source>
        <dbReference type="ARBA" id="ARBA00051231"/>
    </source>
</evidence>
<evidence type="ECO:0000256" key="2">
    <source>
        <dbReference type="ARBA" id="ARBA00023002"/>
    </source>
</evidence>
<evidence type="ECO:0000313" key="7">
    <source>
        <dbReference type="EMBL" id="MBI5129136.1"/>
    </source>
</evidence>
<comment type="catalytic activity">
    <reaction evidence="5">
        <text>N(6)-[(R)-lipoyl]-L-lysyl-[protein] + pyruvate + H(+) = N(6)-[(R)-S(8)-acetyldihydrolipoyl]-L-lysyl-[protein] + CO2</text>
        <dbReference type="Rhea" id="RHEA:19189"/>
        <dbReference type="Rhea" id="RHEA-COMP:10474"/>
        <dbReference type="Rhea" id="RHEA-COMP:10478"/>
        <dbReference type="ChEBI" id="CHEBI:15361"/>
        <dbReference type="ChEBI" id="CHEBI:15378"/>
        <dbReference type="ChEBI" id="CHEBI:16526"/>
        <dbReference type="ChEBI" id="CHEBI:83099"/>
        <dbReference type="ChEBI" id="CHEBI:83111"/>
        <dbReference type="EC" id="1.2.4.1"/>
    </reaction>
</comment>